<proteinExistence type="predicted"/>
<sequence length="113" mass="12941">MYVVWSSTVAASTGWLEWEDETKPLLAGTIFVTIPPIHKLSYARYEKYILSHAGVHLIEPELFREYDPKKKVFHQKIELTHDFEPFEAVEVEISSTNTATSAISELAKVANRF</sequence>
<protein>
    <submittedName>
        <fullName evidence="1">Uncharacterized protein</fullName>
    </submittedName>
</protein>
<evidence type="ECO:0000313" key="2">
    <source>
        <dbReference type="Proteomes" id="UP000309038"/>
    </source>
</evidence>
<evidence type="ECO:0000313" key="1">
    <source>
        <dbReference type="EMBL" id="THG93008.1"/>
    </source>
</evidence>
<organism evidence="1 2">
    <name type="scientific">Hermanssonia centrifuga</name>
    <dbReference type="NCBI Taxonomy" id="98765"/>
    <lineage>
        <taxon>Eukaryota</taxon>
        <taxon>Fungi</taxon>
        <taxon>Dikarya</taxon>
        <taxon>Basidiomycota</taxon>
        <taxon>Agaricomycotina</taxon>
        <taxon>Agaricomycetes</taxon>
        <taxon>Polyporales</taxon>
        <taxon>Meruliaceae</taxon>
        <taxon>Hermanssonia</taxon>
    </lineage>
</organism>
<name>A0A4S4K5H6_9APHY</name>
<dbReference type="AlphaFoldDB" id="A0A4S4K5H6"/>
<gene>
    <name evidence="1" type="ORF">EW026_g8099</name>
</gene>
<dbReference type="Proteomes" id="UP000309038">
    <property type="component" value="Unassembled WGS sequence"/>
</dbReference>
<comment type="caution">
    <text evidence="1">The sequence shown here is derived from an EMBL/GenBank/DDBJ whole genome shotgun (WGS) entry which is preliminary data.</text>
</comment>
<dbReference type="EMBL" id="SGPJ01000816">
    <property type="protein sequence ID" value="THG93008.1"/>
    <property type="molecule type" value="Genomic_DNA"/>
</dbReference>
<keyword evidence="2" id="KW-1185">Reference proteome</keyword>
<reference evidence="1 2" key="1">
    <citation type="submission" date="2019-02" db="EMBL/GenBank/DDBJ databases">
        <title>Genome sequencing of the rare red list fungi Phlebia centrifuga.</title>
        <authorList>
            <person name="Buettner E."/>
            <person name="Kellner H."/>
        </authorList>
    </citation>
    <scope>NUCLEOTIDE SEQUENCE [LARGE SCALE GENOMIC DNA]</scope>
    <source>
        <strain evidence="1 2">DSM 108282</strain>
    </source>
</reference>
<accession>A0A4S4K5H6</accession>